<name>F4GKY7_PARC1</name>
<dbReference type="Gene3D" id="3.30.70.240">
    <property type="match status" value="1"/>
</dbReference>
<dbReference type="eggNOG" id="COG0480">
    <property type="taxonomic scope" value="Bacteria"/>
</dbReference>
<dbReference type="Pfam" id="PF03764">
    <property type="entry name" value="EFG_IV"/>
    <property type="match status" value="1"/>
</dbReference>
<dbReference type="PANTHER" id="PTHR43261">
    <property type="entry name" value="TRANSLATION ELONGATION FACTOR G-RELATED"/>
    <property type="match status" value="1"/>
</dbReference>
<dbReference type="HOGENOM" id="CLU_002794_4_1_12"/>
<evidence type="ECO:0000256" key="6">
    <source>
        <dbReference type="ARBA" id="ARBA00024731"/>
    </source>
</evidence>
<dbReference type="GO" id="GO:0005525">
    <property type="term" value="F:GTP binding"/>
    <property type="evidence" value="ECO:0007669"/>
    <property type="project" value="UniProtKB-KW"/>
</dbReference>
<comment type="function">
    <text evidence="6">Catalyzes the GTP-dependent ribosomal translocation step during translation elongation. During this step, the ribosome changes from the pre-translocational (PRE) to the post-translocational (POST) state as the newly formed A-site-bound peptidyl-tRNA and P-site-bound deacylated tRNA move to the P and E sites, respectively. Catalyzes the coordinated movement of the two tRNA molecules, the mRNA and conformational changes in the ribosome.</text>
</comment>
<evidence type="ECO:0000256" key="1">
    <source>
        <dbReference type="ARBA" id="ARBA00017872"/>
    </source>
</evidence>
<dbReference type="PANTHER" id="PTHR43261:SF6">
    <property type="entry name" value="ELONGATION FACTOR G-LIKE PROTEIN"/>
    <property type="match status" value="1"/>
</dbReference>
<dbReference type="InterPro" id="IPR035647">
    <property type="entry name" value="EFG_III/V"/>
</dbReference>
<dbReference type="Gene3D" id="3.30.70.870">
    <property type="entry name" value="Elongation Factor G (Translational Gtpase), domain 3"/>
    <property type="match status" value="1"/>
</dbReference>
<evidence type="ECO:0000313" key="8">
    <source>
        <dbReference type="EMBL" id="AEC01900.1"/>
    </source>
</evidence>
<dbReference type="STRING" id="760011.Spico_0674"/>
<reference evidence="9" key="1">
    <citation type="submission" date="2011-04" db="EMBL/GenBank/DDBJ databases">
        <title>The complete genome of Spirochaeta coccoides DSM 17374.</title>
        <authorList>
            <person name="Lucas S."/>
            <person name="Copeland A."/>
            <person name="Lapidus A."/>
            <person name="Bruce D."/>
            <person name="Goodwin L."/>
            <person name="Pitluck S."/>
            <person name="Peters L."/>
            <person name="Kyrpides N."/>
            <person name="Mavromatis K."/>
            <person name="Pagani I."/>
            <person name="Ivanova N."/>
            <person name="Ovchinnikova G."/>
            <person name="Lu M."/>
            <person name="Detter J.C."/>
            <person name="Tapia R."/>
            <person name="Han C."/>
            <person name="Land M."/>
            <person name="Hauser L."/>
            <person name="Markowitz V."/>
            <person name="Cheng J.-F."/>
            <person name="Hugenholtz P."/>
            <person name="Woyke T."/>
            <person name="Wu D."/>
            <person name="Spring S."/>
            <person name="Schroeder M."/>
            <person name="Brambilla E."/>
            <person name="Klenk H.-P."/>
            <person name="Eisen J.A."/>
        </authorList>
    </citation>
    <scope>NUCLEOTIDE SEQUENCE [LARGE SCALE GENOMIC DNA]</scope>
    <source>
        <strain evidence="9">ATCC BAA-1237 / DSM 17374 / SPN1</strain>
    </source>
</reference>
<dbReference type="GO" id="GO:0003924">
    <property type="term" value="F:GTPase activity"/>
    <property type="evidence" value="ECO:0007669"/>
    <property type="project" value="InterPro"/>
</dbReference>
<dbReference type="Gene3D" id="2.40.30.10">
    <property type="entry name" value="Translation factors"/>
    <property type="match status" value="1"/>
</dbReference>
<keyword evidence="2" id="KW-0547">Nucleotide-binding</keyword>
<dbReference type="InterPro" id="IPR041095">
    <property type="entry name" value="EFG_II"/>
</dbReference>
<dbReference type="Gene3D" id="3.40.50.300">
    <property type="entry name" value="P-loop containing nucleotide triphosphate hydrolases"/>
    <property type="match status" value="1"/>
</dbReference>
<evidence type="ECO:0000259" key="7">
    <source>
        <dbReference type="PROSITE" id="PS51722"/>
    </source>
</evidence>
<keyword evidence="9" id="KW-1185">Reference proteome</keyword>
<dbReference type="Gene3D" id="3.30.230.10">
    <property type="match status" value="1"/>
</dbReference>
<dbReference type="CDD" id="cd03713">
    <property type="entry name" value="EFG_mtEFG_C"/>
    <property type="match status" value="1"/>
</dbReference>
<dbReference type="InterPro" id="IPR000640">
    <property type="entry name" value="EFG_V-like"/>
</dbReference>
<evidence type="ECO:0000256" key="2">
    <source>
        <dbReference type="ARBA" id="ARBA00022741"/>
    </source>
</evidence>
<dbReference type="CDD" id="cd01434">
    <property type="entry name" value="EFG_mtEFG1_IV"/>
    <property type="match status" value="1"/>
</dbReference>
<dbReference type="SUPFAM" id="SSF50447">
    <property type="entry name" value="Translation proteins"/>
    <property type="match status" value="1"/>
</dbReference>
<gene>
    <name evidence="8" type="ordered locus">Spico_0674</name>
</gene>
<dbReference type="NCBIfam" id="NF009379">
    <property type="entry name" value="PRK12740.1-3"/>
    <property type="match status" value="1"/>
</dbReference>
<dbReference type="Proteomes" id="UP000007939">
    <property type="component" value="Chromosome"/>
</dbReference>
<dbReference type="FunFam" id="3.30.230.10:FF:000003">
    <property type="entry name" value="Elongation factor G"/>
    <property type="match status" value="1"/>
</dbReference>
<keyword evidence="5" id="KW-0342">GTP-binding</keyword>
<dbReference type="NCBIfam" id="NF009381">
    <property type="entry name" value="PRK12740.1-5"/>
    <property type="match status" value="1"/>
</dbReference>
<dbReference type="OrthoDB" id="9804431at2"/>
<dbReference type="FunFam" id="3.30.70.240:FF:000001">
    <property type="entry name" value="Elongation factor G"/>
    <property type="match status" value="1"/>
</dbReference>
<dbReference type="InterPro" id="IPR027417">
    <property type="entry name" value="P-loop_NTPase"/>
</dbReference>
<feature type="domain" description="Tr-type G" evidence="7">
    <location>
        <begin position="6"/>
        <end position="278"/>
    </location>
</feature>
<dbReference type="FunFam" id="3.30.70.870:FF:000002">
    <property type="entry name" value="Translation elongation factor 2"/>
    <property type="match status" value="1"/>
</dbReference>
<dbReference type="NCBIfam" id="NF009891">
    <property type="entry name" value="PRK13351.1-1"/>
    <property type="match status" value="1"/>
</dbReference>
<dbReference type="Pfam" id="PF00009">
    <property type="entry name" value="GTP_EFTU"/>
    <property type="match status" value="1"/>
</dbReference>
<dbReference type="InterPro" id="IPR014721">
    <property type="entry name" value="Ribsml_uS5_D2-typ_fold_subgr"/>
</dbReference>
<evidence type="ECO:0000256" key="5">
    <source>
        <dbReference type="ARBA" id="ARBA00023134"/>
    </source>
</evidence>
<dbReference type="InterPro" id="IPR005517">
    <property type="entry name" value="Transl_elong_EFG/EF2_IV"/>
</dbReference>
<sequence length="693" mass="75869">MGLATTNVRNVAITGHNGTGKTALMEQLLFYCDAIPKPESVESGKTISDFTEEEINDKISIHSSIAHAQWKEKALTFIDTPGTADFIGETIGALRAAEAVIMVVDARDGAQVETIKLWRRLDATNTPRAIFINTMDREHSDYSKVLDSLNEEFSASFVPVVIPMGSAEKFKGVINLMNNKAYTATSGEKEVSGEIPVEFASFVEENRLKLIEYAAEGADDLMEKYFESGTLDIDDIRRGLHEGLRNNRVVPVFCGATAYGAGISSLLTFIANNFPSPEGMSEEALQPDGSSIQVPFDDEQPFSALSFKTTIDQFSGKLSFIKVVTGVLTPETDFYVSGSSRKERASKLFCALGKKLVETNKLSSGEIGVIAKNDNIFTNSTLTAHAENAIRYVPLALPQPVYSVAITTDDKKSMDKMSESLNKVTEEDKTVSLSFNEETKETVLAGMGELHLNKILNKIREKQKIDIITRLPRIAYRETITKKSGICEFTHKKQSGGHGQYAKVMIEVEPLPRSGDYAFTNAVKGGSVSKGYVPGIEKGFHEAMSEGLLAGYPMVDIAFTLLDGKEHPVDSSEMAFKLAAKGAAKDAMQKAGPVLLEPYMRLEVFIENKYLGEILSDLSAKRGRVLGQDEIGHLQVVKAEVPQAELLSYSIDLKSMTSGTGSFELTFDHYEQISGKLADEVIKDAETRKASQE</sequence>
<dbReference type="KEGG" id="scc:Spico_0674"/>
<evidence type="ECO:0000313" key="9">
    <source>
        <dbReference type="Proteomes" id="UP000007939"/>
    </source>
</evidence>
<dbReference type="PROSITE" id="PS51722">
    <property type="entry name" value="G_TR_2"/>
    <property type="match status" value="1"/>
</dbReference>
<reference evidence="8 9" key="2">
    <citation type="journal article" date="2012" name="Stand. Genomic Sci.">
        <title>Complete genome sequence of the termite hindgut bacterium Spirochaeta coccoides type strain (SPN1(T)), reclassification in the genus Sphaerochaeta as Sphaerochaeta coccoides comb. nov. and emendations of the family Spirochaetaceae and the genus Sphaerochaeta.</title>
        <authorList>
            <person name="Abt B."/>
            <person name="Han C."/>
            <person name="Scheuner C."/>
            <person name="Lu M."/>
            <person name="Lapidus A."/>
            <person name="Nolan M."/>
            <person name="Lucas S."/>
            <person name="Hammon N."/>
            <person name="Deshpande S."/>
            <person name="Cheng J.F."/>
            <person name="Tapia R."/>
            <person name="Goodwin L.A."/>
            <person name="Pitluck S."/>
            <person name="Liolios K."/>
            <person name="Pagani I."/>
            <person name="Ivanova N."/>
            <person name="Mavromatis K."/>
            <person name="Mikhailova N."/>
            <person name="Huntemann M."/>
            <person name="Pati A."/>
            <person name="Chen A."/>
            <person name="Palaniappan K."/>
            <person name="Land M."/>
            <person name="Hauser L."/>
            <person name="Brambilla E.M."/>
            <person name="Rohde M."/>
            <person name="Spring S."/>
            <person name="Gronow S."/>
            <person name="Goker M."/>
            <person name="Woyke T."/>
            <person name="Bristow J."/>
            <person name="Eisen J.A."/>
            <person name="Markowitz V."/>
            <person name="Hugenholtz P."/>
            <person name="Kyrpides N.C."/>
            <person name="Klenk H.P."/>
            <person name="Detter J.C."/>
        </authorList>
    </citation>
    <scope>NUCLEOTIDE SEQUENCE [LARGE SCALE GENOMIC DNA]</scope>
    <source>
        <strain evidence="9">ATCC BAA-1237 / DSM 17374 / SPN1</strain>
    </source>
</reference>
<dbReference type="InterPro" id="IPR047872">
    <property type="entry name" value="EFG_IV"/>
</dbReference>
<dbReference type="GO" id="GO:0032790">
    <property type="term" value="P:ribosome disassembly"/>
    <property type="evidence" value="ECO:0007669"/>
    <property type="project" value="TreeGrafter"/>
</dbReference>
<keyword evidence="4" id="KW-0648">Protein biosynthesis</keyword>
<dbReference type="GO" id="GO:0003746">
    <property type="term" value="F:translation elongation factor activity"/>
    <property type="evidence" value="ECO:0007669"/>
    <property type="project" value="UniProtKB-KW"/>
</dbReference>
<dbReference type="InterPro" id="IPR000795">
    <property type="entry name" value="T_Tr_GTP-bd_dom"/>
</dbReference>
<keyword evidence="3 8" id="KW-0251">Elongation factor</keyword>
<proteinExistence type="predicted"/>
<evidence type="ECO:0000256" key="3">
    <source>
        <dbReference type="ARBA" id="ARBA00022768"/>
    </source>
</evidence>
<evidence type="ECO:0000256" key="4">
    <source>
        <dbReference type="ARBA" id="ARBA00022917"/>
    </source>
</evidence>
<dbReference type="SUPFAM" id="SSF54980">
    <property type="entry name" value="EF-G C-terminal domain-like"/>
    <property type="match status" value="2"/>
</dbReference>
<dbReference type="RefSeq" id="WP_013739296.1">
    <property type="nucleotide sequence ID" value="NC_015436.1"/>
</dbReference>
<accession>F4GKY7</accession>
<dbReference type="InterPro" id="IPR005225">
    <property type="entry name" value="Small_GTP-bd"/>
</dbReference>
<dbReference type="SUPFAM" id="SSF52540">
    <property type="entry name" value="P-loop containing nucleoside triphosphate hydrolases"/>
    <property type="match status" value="1"/>
</dbReference>
<dbReference type="InterPro" id="IPR035649">
    <property type="entry name" value="EFG_V"/>
</dbReference>
<dbReference type="InterPro" id="IPR020568">
    <property type="entry name" value="Ribosomal_Su5_D2-typ_SF"/>
</dbReference>
<dbReference type="Pfam" id="PF00679">
    <property type="entry name" value="EFG_C"/>
    <property type="match status" value="1"/>
</dbReference>
<dbReference type="NCBIfam" id="TIGR00231">
    <property type="entry name" value="small_GTP"/>
    <property type="match status" value="1"/>
</dbReference>
<dbReference type="SMART" id="SM00838">
    <property type="entry name" value="EFG_C"/>
    <property type="match status" value="1"/>
</dbReference>
<dbReference type="Pfam" id="PF14492">
    <property type="entry name" value="EFG_III"/>
    <property type="match status" value="1"/>
</dbReference>
<dbReference type="CDD" id="cd04170">
    <property type="entry name" value="EF-G_bact"/>
    <property type="match status" value="1"/>
</dbReference>
<protein>
    <recommendedName>
        <fullName evidence="1">Elongation factor G</fullName>
    </recommendedName>
</protein>
<dbReference type="EMBL" id="CP002659">
    <property type="protein sequence ID" value="AEC01900.1"/>
    <property type="molecule type" value="Genomic_DNA"/>
</dbReference>
<organism evidence="8 9">
    <name type="scientific">Parasphaerochaeta coccoides (strain ATCC BAA-1237 / DSM 17374 / SPN1)</name>
    <name type="common">Sphaerochaeta coccoides</name>
    <dbReference type="NCBI Taxonomy" id="760011"/>
    <lineage>
        <taxon>Bacteria</taxon>
        <taxon>Pseudomonadati</taxon>
        <taxon>Spirochaetota</taxon>
        <taxon>Spirochaetia</taxon>
        <taxon>Spirochaetales</taxon>
        <taxon>Sphaerochaetaceae</taxon>
        <taxon>Parasphaerochaeta</taxon>
    </lineage>
</organism>
<dbReference type="AlphaFoldDB" id="F4GKY7"/>
<dbReference type="InterPro" id="IPR009000">
    <property type="entry name" value="Transl_B-barrel_sf"/>
</dbReference>
<dbReference type="SUPFAM" id="SSF54211">
    <property type="entry name" value="Ribosomal protein S5 domain 2-like"/>
    <property type="match status" value="1"/>
</dbReference>
<dbReference type="SMART" id="SM00889">
    <property type="entry name" value="EFG_IV"/>
    <property type="match status" value="1"/>
</dbReference>